<evidence type="ECO:0000313" key="1">
    <source>
        <dbReference type="EMBL" id="KAA8548380.1"/>
    </source>
</evidence>
<gene>
    <name evidence="1" type="ORF">F0562_000064</name>
</gene>
<dbReference type="AlphaFoldDB" id="A0A5J5C2J2"/>
<dbReference type="Proteomes" id="UP000325577">
    <property type="component" value="Linkage Group LG0"/>
</dbReference>
<reference evidence="1 2" key="1">
    <citation type="submission" date="2019-09" db="EMBL/GenBank/DDBJ databases">
        <title>A chromosome-level genome assembly of the Chinese tupelo Nyssa sinensis.</title>
        <authorList>
            <person name="Yang X."/>
            <person name="Kang M."/>
            <person name="Yang Y."/>
            <person name="Xiong H."/>
            <person name="Wang M."/>
            <person name="Zhang Z."/>
            <person name="Wang Z."/>
            <person name="Wu H."/>
            <person name="Ma T."/>
            <person name="Liu J."/>
            <person name="Xi Z."/>
        </authorList>
    </citation>
    <scope>NUCLEOTIDE SEQUENCE [LARGE SCALE GENOMIC DNA]</scope>
    <source>
        <strain evidence="1">J267</strain>
        <tissue evidence="1">Leaf</tissue>
    </source>
</reference>
<dbReference type="PANTHER" id="PTHR10131:SF161">
    <property type="entry name" value="F26K24.24 PROTEIN"/>
    <property type="match status" value="1"/>
</dbReference>
<evidence type="ECO:0000313" key="2">
    <source>
        <dbReference type="Proteomes" id="UP000325577"/>
    </source>
</evidence>
<dbReference type="PANTHER" id="PTHR10131">
    <property type="entry name" value="TNF RECEPTOR ASSOCIATED FACTOR"/>
    <property type="match status" value="1"/>
</dbReference>
<keyword evidence="2" id="KW-1185">Reference proteome</keyword>
<dbReference type="OrthoDB" id="1737200at2759"/>
<protein>
    <submittedName>
        <fullName evidence="1">Uncharacterized protein</fullName>
    </submittedName>
</protein>
<accession>A0A5J5C2J2</accession>
<sequence length="185" mass="21086">MRGGEASLSMDLSATDVEVKPEKFEEVKEGGSAYVDNTTGRIFKGPASVAVDIRKEMVDYLTQRNETFVAESVILEGDPDAEVSDHPCDIISDLVDDFAISKRNFFSRVSGWLLSERREDRIDDFVQEMEINGFWLMDKREAIAQTLLWNVDLKNTFHCNMKFNSVEKLLEHVPQCSFRTMNCTS</sequence>
<organism evidence="1 2">
    <name type="scientific">Nyssa sinensis</name>
    <dbReference type="NCBI Taxonomy" id="561372"/>
    <lineage>
        <taxon>Eukaryota</taxon>
        <taxon>Viridiplantae</taxon>
        <taxon>Streptophyta</taxon>
        <taxon>Embryophyta</taxon>
        <taxon>Tracheophyta</taxon>
        <taxon>Spermatophyta</taxon>
        <taxon>Magnoliopsida</taxon>
        <taxon>eudicotyledons</taxon>
        <taxon>Gunneridae</taxon>
        <taxon>Pentapetalae</taxon>
        <taxon>asterids</taxon>
        <taxon>Cornales</taxon>
        <taxon>Nyssaceae</taxon>
        <taxon>Nyssa</taxon>
    </lineage>
</organism>
<proteinExistence type="predicted"/>
<name>A0A5J5C2J2_9ASTE</name>
<dbReference type="EMBL" id="CM018031">
    <property type="protein sequence ID" value="KAA8548380.1"/>
    <property type="molecule type" value="Genomic_DNA"/>
</dbReference>